<evidence type="ECO:0000313" key="2">
    <source>
        <dbReference type="EMBL" id="OZJ03858.1"/>
    </source>
</evidence>
<dbReference type="CDD" id="cd05120">
    <property type="entry name" value="APH_ChoK_like"/>
    <property type="match status" value="1"/>
</dbReference>
<dbReference type="OrthoDB" id="10003767at2759"/>
<reference evidence="2 3" key="1">
    <citation type="journal article" date="2017" name="Mycologia">
        <title>Bifiguratus adelaidae, gen. et sp. nov., a new member of Mucoromycotina in endophytic and soil-dwelling habitats.</title>
        <authorList>
            <person name="Torres-Cruz T.J."/>
            <person name="Billingsley Tobias T.L."/>
            <person name="Almatruk M."/>
            <person name="Hesse C."/>
            <person name="Kuske C.R."/>
            <person name="Desiro A."/>
            <person name="Benucci G.M."/>
            <person name="Bonito G."/>
            <person name="Stajich J.E."/>
            <person name="Dunlap C."/>
            <person name="Arnold A.E."/>
            <person name="Porras-Alfaro A."/>
        </authorList>
    </citation>
    <scope>NUCLEOTIDE SEQUENCE [LARGE SCALE GENOMIC DNA]</scope>
    <source>
        <strain evidence="2 3">AZ0501</strain>
    </source>
</reference>
<feature type="domain" description="Aminoglycoside phosphotransferase" evidence="1">
    <location>
        <begin position="79"/>
        <end position="303"/>
    </location>
</feature>
<protein>
    <recommendedName>
        <fullName evidence="1">Aminoglycoside phosphotransferase domain-containing protein</fullName>
    </recommendedName>
</protein>
<dbReference type="InterPro" id="IPR011009">
    <property type="entry name" value="Kinase-like_dom_sf"/>
</dbReference>
<dbReference type="Proteomes" id="UP000242875">
    <property type="component" value="Unassembled WGS sequence"/>
</dbReference>
<proteinExistence type="predicted"/>
<gene>
    <name evidence="2" type="ORF">BZG36_03676</name>
</gene>
<dbReference type="PANTHER" id="PTHR21310:SF13">
    <property type="entry name" value="AMINOGLYCOSIDE PHOSPHOTRANSFERASE DOMAIN-CONTAINING PROTEIN"/>
    <property type="match status" value="1"/>
</dbReference>
<evidence type="ECO:0000313" key="3">
    <source>
        <dbReference type="Proteomes" id="UP000242875"/>
    </source>
</evidence>
<comment type="caution">
    <text evidence="2">The sequence shown here is derived from an EMBL/GenBank/DDBJ whole genome shotgun (WGS) entry which is preliminary data.</text>
</comment>
<dbReference type="EMBL" id="MVBO01000065">
    <property type="protein sequence ID" value="OZJ03858.1"/>
    <property type="molecule type" value="Genomic_DNA"/>
</dbReference>
<dbReference type="Gene3D" id="3.90.1200.10">
    <property type="match status" value="1"/>
</dbReference>
<accession>A0A261XZV9</accession>
<sequence length="384" mass="44270">MSFVDTPTDSEYEDRLEYPFHSDPYGSDNDSVYSVELEDLDIDALQDEVSVLFGQPCIDISKLNEGGFHKIYNLLMMDGSEYIARIALPSYERYKTESEVATMKYIEQHTTIPVPKIIHYDSTSHNSVGAEYIIMSKVQGVRLCDVWNKMSTAQQKDVLSQYIDIVLQLKSLEFPQIGSLYYNERYKSFEIGEAIEMSWFLDERAIISDVHRGPFNSTYDYLQSAIQKESIYVKDYGSKSDQQHDLHDLDALSRIVTSLTQSQSYPSSETFVLCHGDLHSSNIMVHGSTITAVIDWECSGAYPLDNLCNYPIWLNDDAKTTSEQSISNNHMRDFFKAEMESRCPEFIDIIERDSSLRLKDVYHCLFAAFWDRERVHDVVRCLLH</sequence>
<organism evidence="2 3">
    <name type="scientific">Bifiguratus adelaidae</name>
    <dbReference type="NCBI Taxonomy" id="1938954"/>
    <lineage>
        <taxon>Eukaryota</taxon>
        <taxon>Fungi</taxon>
        <taxon>Fungi incertae sedis</taxon>
        <taxon>Mucoromycota</taxon>
        <taxon>Mucoromycotina</taxon>
        <taxon>Endogonomycetes</taxon>
        <taxon>Endogonales</taxon>
        <taxon>Endogonales incertae sedis</taxon>
        <taxon>Bifiguratus</taxon>
    </lineage>
</organism>
<dbReference type="Gene3D" id="3.30.200.20">
    <property type="entry name" value="Phosphorylase Kinase, domain 1"/>
    <property type="match status" value="1"/>
</dbReference>
<dbReference type="InterPro" id="IPR002575">
    <property type="entry name" value="Aminoglycoside_PTrfase"/>
</dbReference>
<dbReference type="AlphaFoldDB" id="A0A261XZV9"/>
<dbReference type="SUPFAM" id="SSF56112">
    <property type="entry name" value="Protein kinase-like (PK-like)"/>
    <property type="match status" value="1"/>
</dbReference>
<dbReference type="PANTHER" id="PTHR21310">
    <property type="entry name" value="AMINOGLYCOSIDE PHOSPHOTRANSFERASE-RELATED-RELATED"/>
    <property type="match status" value="1"/>
</dbReference>
<name>A0A261XZV9_9FUNG</name>
<dbReference type="Pfam" id="PF01636">
    <property type="entry name" value="APH"/>
    <property type="match status" value="1"/>
</dbReference>
<dbReference type="InterPro" id="IPR051678">
    <property type="entry name" value="AGP_Transferase"/>
</dbReference>
<keyword evidence="3" id="KW-1185">Reference proteome</keyword>
<evidence type="ECO:0000259" key="1">
    <source>
        <dbReference type="Pfam" id="PF01636"/>
    </source>
</evidence>